<feature type="region of interest" description="Disordered" evidence="1">
    <location>
        <begin position="235"/>
        <end position="302"/>
    </location>
</feature>
<feature type="compositionally biased region" description="Basic and acidic residues" evidence="1">
    <location>
        <begin position="235"/>
        <end position="287"/>
    </location>
</feature>
<evidence type="ECO:0000256" key="1">
    <source>
        <dbReference type="SAM" id="MobiDB-lite"/>
    </source>
</evidence>
<accession>A0A4Y7TW23</accession>
<sequence>MSTFEEDKISTGEMTAITEPVGRKHETYYWSDSVEFLVEDVLFRIPQYPFRVGSQYFIEKFGLSLRDGTNAARGVVTLPGVTAAQFQVFLKLLFPMHLTSTTTVFTKAEWLTILTLSTLWHFHEARKLAIQHLDGHNLTEMELIEVGRATSISRWVLAGFKSIAGRPQGCVISNEEANAIGHQAAHKVWTIRYQLAVAGDELDLSEDFIERELRSKFSEELAALKATELEHRTKADIERAEREEEERRKQEEEAKAVAEREQLAEEKRQREKEERLRRRQEIRERERRERKRGTRAPGKAEP</sequence>
<keyword evidence="3" id="KW-1185">Reference proteome</keyword>
<dbReference type="STRING" id="71717.A0A4Y7TW23"/>
<proteinExistence type="predicted"/>
<dbReference type="AlphaFoldDB" id="A0A4Y7TW23"/>
<dbReference type="Proteomes" id="UP000298030">
    <property type="component" value="Unassembled WGS sequence"/>
</dbReference>
<evidence type="ECO:0000313" key="3">
    <source>
        <dbReference type="Proteomes" id="UP000298030"/>
    </source>
</evidence>
<dbReference type="OrthoDB" id="3193844at2759"/>
<name>A0A4Y7TW23_COPMI</name>
<evidence type="ECO:0008006" key="4">
    <source>
        <dbReference type="Google" id="ProtNLM"/>
    </source>
</evidence>
<dbReference type="EMBL" id="QPFP01000003">
    <property type="protein sequence ID" value="TEB38088.1"/>
    <property type="molecule type" value="Genomic_DNA"/>
</dbReference>
<evidence type="ECO:0000313" key="2">
    <source>
        <dbReference type="EMBL" id="TEB38088.1"/>
    </source>
</evidence>
<gene>
    <name evidence="2" type="ORF">FA13DRAFT_722632</name>
</gene>
<organism evidence="2 3">
    <name type="scientific">Coprinellus micaceus</name>
    <name type="common">Glistening ink-cap mushroom</name>
    <name type="synonym">Coprinus micaceus</name>
    <dbReference type="NCBI Taxonomy" id="71717"/>
    <lineage>
        <taxon>Eukaryota</taxon>
        <taxon>Fungi</taxon>
        <taxon>Dikarya</taxon>
        <taxon>Basidiomycota</taxon>
        <taxon>Agaricomycotina</taxon>
        <taxon>Agaricomycetes</taxon>
        <taxon>Agaricomycetidae</taxon>
        <taxon>Agaricales</taxon>
        <taxon>Agaricineae</taxon>
        <taxon>Psathyrellaceae</taxon>
        <taxon>Coprinellus</taxon>
    </lineage>
</organism>
<comment type="caution">
    <text evidence="2">The sequence shown here is derived from an EMBL/GenBank/DDBJ whole genome shotgun (WGS) entry which is preliminary data.</text>
</comment>
<reference evidence="2 3" key="1">
    <citation type="journal article" date="2019" name="Nat. Ecol. Evol.">
        <title>Megaphylogeny resolves global patterns of mushroom evolution.</title>
        <authorList>
            <person name="Varga T."/>
            <person name="Krizsan K."/>
            <person name="Foldi C."/>
            <person name="Dima B."/>
            <person name="Sanchez-Garcia M."/>
            <person name="Sanchez-Ramirez S."/>
            <person name="Szollosi G.J."/>
            <person name="Szarkandi J.G."/>
            <person name="Papp V."/>
            <person name="Albert L."/>
            <person name="Andreopoulos W."/>
            <person name="Angelini C."/>
            <person name="Antonin V."/>
            <person name="Barry K.W."/>
            <person name="Bougher N.L."/>
            <person name="Buchanan P."/>
            <person name="Buyck B."/>
            <person name="Bense V."/>
            <person name="Catcheside P."/>
            <person name="Chovatia M."/>
            <person name="Cooper J."/>
            <person name="Damon W."/>
            <person name="Desjardin D."/>
            <person name="Finy P."/>
            <person name="Geml J."/>
            <person name="Haridas S."/>
            <person name="Hughes K."/>
            <person name="Justo A."/>
            <person name="Karasinski D."/>
            <person name="Kautmanova I."/>
            <person name="Kiss B."/>
            <person name="Kocsube S."/>
            <person name="Kotiranta H."/>
            <person name="LaButti K.M."/>
            <person name="Lechner B.E."/>
            <person name="Liimatainen K."/>
            <person name="Lipzen A."/>
            <person name="Lukacs Z."/>
            <person name="Mihaltcheva S."/>
            <person name="Morgado L.N."/>
            <person name="Niskanen T."/>
            <person name="Noordeloos M.E."/>
            <person name="Ohm R.A."/>
            <person name="Ortiz-Santana B."/>
            <person name="Ovrebo C."/>
            <person name="Racz N."/>
            <person name="Riley R."/>
            <person name="Savchenko A."/>
            <person name="Shiryaev A."/>
            <person name="Soop K."/>
            <person name="Spirin V."/>
            <person name="Szebenyi C."/>
            <person name="Tomsovsky M."/>
            <person name="Tulloss R.E."/>
            <person name="Uehling J."/>
            <person name="Grigoriev I.V."/>
            <person name="Vagvolgyi C."/>
            <person name="Papp T."/>
            <person name="Martin F.M."/>
            <person name="Miettinen O."/>
            <person name="Hibbett D.S."/>
            <person name="Nagy L.G."/>
        </authorList>
    </citation>
    <scope>NUCLEOTIDE SEQUENCE [LARGE SCALE GENOMIC DNA]</scope>
    <source>
        <strain evidence="2 3">FP101781</strain>
    </source>
</reference>
<protein>
    <recommendedName>
        <fullName evidence="4">BTB domain-containing protein</fullName>
    </recommendedName>
</protein>